<dbReference type="AlphaFoldDB" id="A0A8B9AD54"/>
<feature type="domain" description="DUF4283" evidence="2">
    <location>
        <begin position="111"/>
        <end position="188"/>
    </location>
</feature>
<reference evidence="3" key="1">
    <citation type="journal article" date="2019" name="Nat. Commun.">
        <title>Genome-wide association mapping of date palm fruit traits.</title>
        <authorList>
            <person name="Hazzouri K.M."/>
            <person name="Gros-Balthazard M."/>
            <person name="Flowers J.M."/>
            <person name="Copetti D."/>
            <person name="Lemansour A."/>
            <person name="Lebrun M."/>
            <person name="Masmoudi K."/>
            <person name="Ferrand S."/>
            <person name="Dhar M.I."/>
            <person name="Fresquez Z.A."/>
            <person name="Rosas U."/>
            <person name="Zhang J."/>
            <person name="Talag J."/>
            <person name="Lee S."/>
            <person name="Kudrna D."/>
            <person name="Powell R.F."/>
            <person name="Leitch I.J."/>
            <person name="Krueger R.R."/>
            <person name="Wing R.A."/>
            <person name="Amiri K.M.A."/>
            <person name="Purugganan M.D."/>
        </authorList>
    </citation>
    <scope>NUCLEOTIDE SEQUENCE [LARGE SCALE GENOMIC DNA]</scope>
    <source>
        <strain evidence="3">cv. Khalas</strain>
    </source>
</reference>
<feature type="compositionally biased region" description="Gly residues" evidence="1">
    <location>
        <begin position="326"/>
        <end position="335"/>
    </location>
</feature>
<gene>
    <name evidence="4" type="primary">LOC120111195</name>
</gene>
<dbReference type="RefSeq" id="XP_038983682.1">
    <property type="nucleotide sequence ID" value="XM_039127754.1"/>
</dbReference>
<dbReference type="KEGG" id="pda:120111195"/>
<feature type="compositionally biased region" description="Polar residues" evidence="1">
    <location>
        <begin position="13"/>
        <end position="23"/>
    </location>
</feature>
<dbReference type="Pfam" id="PF14111">
    <property type="entry name" value="DUF4283"/>
    <property type="match status" value="1"/>
</dbReference>
<reference evidence="4" key="2">
    <citation type="submission" date="2025-08" db="UniProtKB">
        <authorList>
            <consortium name="RefSeq"/>
        </authorList>
    </citation>
    <scope>IDENTIFICATION</scope>
    <source>
        <tissue evidence="4">Young leaves</tissue>
    </source>
</reference>
<dbReference type="GeneID" id="120111195"/>
<proteinExistence type="predicted"/>
<dbReference type="Proteomes" id="UP000228380">
    <property type="component" value="Chromosome 6"/>
</dbReference>
<protein>
    <submittedName>
        <fullName evidence="4">Uncharacterized protein LOC120111195</fullName>
    </submittedName>
</protein>
<name>A0A8B9AD54_PHODC</name>
<feature type="region of interest" description="Disordered" evidence="1">
    <location>
        <begin position="326"/>
        <end position="353"/>
    </location>
</feature>
<organism evidence="3 4">
    <name type="scientific">Phoenix dactylifera</name>
    <name type="common">Date palm</name>
    <dbReference type="NCBI Taxonomy" id="42345"/>
    <lineage>
        <taxon>Eukaryota</taxon>
        <taxon>Viridiplantae</taxon>
        <taxon>Streptophyta</taxon>
        <taxon>Embryophyta</taxon>
        <taxon>Tracheophyta</taxon>
        <taxon>Spermatophyta</taxon>
        <taxon>Magnoliopsida</taxon>
        <taxon>Liliopsida</taxon>
        <taxon>Arecaceae</taxon>
        <taxon>Coryphoideae</taxon>
        <taxon>Phoeniceae</taxon>
        <taxon>Phoenix</taxon>
    </lineage>
</organism>
<dbReference type="PANTHER" id="PTHR31286">
    <property type="entry name" value="GLYCINE-RICH CELL WALL STRUCTURAL PROTEIN 1.8-LIKE"/>
    <property type="match status" value="1"/>
</dbReference>
<feature type="region of interest" description="Disordered" evidence="1">
    <location>
        <begin position="1"/>
        <end position="74"/>
    </location>
</feature>
<keyword evidence="3" id="KW-1185">Reference proteome</keyword>
<evidence type="ECO:0000259" key="2">
    <source>
        <dbReference type="Pfam" id="PF14111"/>
    </source>
</evidence>
<sequence>MDQAKGKLPMVGSSGSVGDQASGTMAVEANKDSTMQTAAPPSRSWAEVVAQDKGTSKGTKGDRSGGRGRPGPWVTHRMTEAEVARVSQYFPSVTELPEEPIEAARREWEGLALIGRSLGRRVPVEWVAKDVAARLKKTGEVVGVSLAEDHFALRFRSPELRDRALLEGPWVVAGQLLAMEPWAPDFLPRETPVKSVVVWLRLPGLPPEYWSPSTIMDIAAKAGRPMAVDGVTEGRRAMGFARVKVAIDASEPLLPGIRIQGRSKTIWQPFVFESVSDLCVRCGPNPLAQAAGPSASEFHFGAQAPGQDPPSVCLASLGSLEVAVGQGDGASGGSELGDATSTSEVPVCDDCPMSDSLVGRDTSAPVESMRRDTLVLVEPGVGDPSGHEGATRSTVDHSTVVQRVKAAVLRVVSGTSTDEGQQGDPDCEMVIDPMAQRVDEPVADLSDFSP</sequence>
<evidence type="ECO:0000313" key="3">
    <source>
        <dbReference type="Proteomes" id="UP000228380"/>
    </source>
</evidence>
<dbReference type="InterPro" id="IPR025558">
    <property type="entry name" value="DUF4283"/>
</dbReference>
<accession>A0A8B9AD54</accession>
<dbReference type="InterPro" id="IPR040256">
    <property type="entry name" value="At4g02000-like"/>
</dbReference>
<evidence type="ECO:0000256" key="1">
    <source>
        <dbReference type="SAM" id="MobiDB-lite"/>
    </source>
</evidence>
<evidence type="ECO:0000313" key="4">
    <source>
        <dbReference type="RefSeq" id="XP_038983682.1"/>
    </source>
</evidence>
<dbReference type="PANTHER" id="PTHR31286:SF99">
    <property type="entry name" value="DUF4283 DOMAIN-CONTAINING PROTEIN"/>
    <property type="match status" value="1"/>
</dbReference>
<dbReference type="OrthoDB" id="1926761at2759"/>